<evidence type="ECO:0000256" key="2">
    <source>
        <dbReference type="ARBA" id="ARBA00023125"/>
    </source>
</evidence>
<keyword evidence="2" id="KW-0238">DNA-binding</keyword>
<gene>
    <name evidence="6" type="ORF">QSV35_00145</name>
</gene>
<dbReference type="EMBL" id="JASXSZ010000001">
    <property type="protein sequence ID" value="MDL9977729.1"/>
    <property type="molecule type" value="Genomic_DNA"/>
</dbReference>
<evidence type="ECO:0000256" key="1">
    <source>
        <dbReference type="ARBA" id="ARBA00023015"/>
    </source>
</evidence>
<keyword evidence="7" id="KW-1185">Reference proteome</keyword>
<reference evidence="6 7" key="1">
    <citation type="submission" date="2023-06" db="EMBL/GenBank/DDBJ databases">
        <title>Microbacterium sp. nov., isolated from a waste landfill.</title>
        <authorList>
            <person name="Wen W."/>
        </authorList>
    </citation>
    <scope>NUCLEOTIDE SEQUENCE [LARGE SCALE GENOMIC DNA]</scope>
    <source>
        <strain evidence="6 7">ASV49</strain>
    </source>
</reference>
<sequence length="364" mass="39048">MSTTSQQAAAIRPRQVERMRQHDRADGGAVATTRFQRLYGARGAARFTGLTGVTLDVTSPAEFAATLTETHVDGFALFSLSNSTEVELRVCGSGRGGATDRLLAATVSGGAGLVAGTDPAASADWWACPPGRMAVLADTGDRLAVRRGSEIVGVVVPDRLIGSGMPRRNAVLPDSPLASAVQAFLFSLLAHLVQDAGEGVSASVPLGALADLTRSLLADSWNRSGPDAREQEIRLQVAGLIEQRHREPDITVASIARELHLSRRQVYRYFEHTGIAGLLAERRVLTAKSLIEQFPALSLREVALGCGFRDVDRLRVHFKRQVGVTPRQFRDSIIVRVGGPEGAEADFSERRQRLQSAQIPSNAA</sequence>
<name>A0ABT7MTF6_9MICO</name>
<dbReference type="PROSITE" id="PS00041">
    <property type="entry name" value="HTH_ARAC_FAMILY_1"/>
    <property type="match status" value="1"/>
</dbReference>
<feature type="region of interest" description="Disordered" evidence="4">
    <location>
        <begin position="345"/>
        <end position="364"/>
    </location>
</feature>
<protein>
    <submittedName>
        <fullName evidence="6">AraC family transcriptional regulator</fullName>
    </submittedName>
</protein>
<organism evidence="6 7">
    <name type="scientific">Microbacterium candidum</name>
    <dbReference type="NCBI Taxonomy" id="3041922"/>
    <lineage>
        <taxon>Bacteria</taxon>
        <taxon>Bacillati</taxon>
        <taxon>Actinomycetota</taxon>
        <taxon>Actinomycetes</taxon>
        <taxon>Micrococcales</taxon>
        <taxon>Microbacteriaceae</taxon>
        <taxon>Microbacterium</taxon>
    </lineage>
</organism>
<dbReference type="PANTHER" id="PTHR46796">
    <property type="entry name" value="HTH-TYPE TRANSCRIPTIONAL ACTIVATOR RHAS-RELATED"/>
    <property type="match status" value="1"/>
</dbReference>
<dbReference type="InterPro" id="IPR009057">
    <property type="entry name" value="Homeodomain-like_sf"/>
</dbReference>
<keyword evidence="3" id="KW-0804">Transcription</keyword>
<dbReference type="InterPro" id="IPR050204">
    <property type="entry name" value="AraC_XylS_family_regulators"/>
</dbReference>
<feature type="compositionally biased region" description="Polar residues" evidence="4">
    <location>
        <begin position="354"/>
        <end position="364"/>
    </location>
</feature>
<evidence type="ECO:0000256" key="4">
    <source>
        <dbReference type="SAM" id="MobiDB-lite"/>
    </source>
</evidence>
<evidence type="ECO:0000313" key="6">
    <source>
        <dbReference type="EMBL" id="MDL9977729.1"/>
    </source>
</evidence>
<evidence type="ECO:0000256" key="3">
    <source>
        <dbReference type="ARBA" id="ARBA00023163"/>
    </source>
</evidence>
<proteinExistence type="predicted"/>
<dbReference type="PANTHER" id="PTHR46796:SF6">
    <property type="entry name" value="ARAC SUBFAMILY"/>
    <property type="match status" value="1"/>
</dbReference>
<feature type="compositionally biased region" description="Basic and acidic residues" evidence="4">
    <location>
        <begin position="14"/>
        <end position="26"/>
    </location>
</feature>
<evidence type="ECO:0000313" key="7">
    <source>
        <dbReference type="Proteomes" id="UP001235064"/>
    </source>
</evidence>
<dbReference type="SUPFAM" id="SSF46689">
    <property type="entry name" value="Homeodomain-like"/>
    <property type="match status" value="1"/>
</dbReference>
<dbReference type="Proteomes" id="UP001235064">
    <property type="component" value="Unassembled WGS sequence"/>
</dbReference>
<dbReference type="InterPro" id="IPR018060">
    <property type="entry name" value="HTH_AraC"/>
</dbReference>
<keyword evidence="1" id="KW-0805">Transcription regulation</keyword>
<feature type="domain" description="HTH araC/xylS-type" evidence="5">
    <location>
        <begin position="235"/>
        <end position="332"/>
    </location>
</feature>
<dbReference type="InterPro" id="IPR018062">
    <property type="entry name" value="HTH_AraC-typ_CS"/>
</dbReference>
<dbReference type="PROSITE" id="PS01124">
    <property type="entry name" value="HTH_ARAC_FAMILY_2"/>
    <property type="match status" value="1"/>
</dbReference>
<dbReference type="SMART" id="SM00342">
    <property type="entry name" value="HTH_ARAC"/>
    <property type="match status" value="1"/>
</dbReference>
<feature type="region of interest" description="Disordered" evidence="4">
    <location>
        <begin position="1"/>
        <end position="28"/>
    </location>
</feature>
<dbReference type="Pfam" id="PF12833">
    <property type="entry name" value="HTH_18"/>
    <property type="match status" value="1"/>
</dbReference>
<dbReference type="RefSeq" id="WP_286285479.1">
    <property type="nucleotide sequence ID" value="NZ_JASXSZ010000001.1"/>
</dbReference>
<accession>A0ABT7MTF6</accession>
<dbReference type="Gene3D" id="1.10.10.60">
    <property type="entry name" value="Homeodomain-like"/>
    <property type="match status" value="1"/>
</dbReference>
<evidence type="ECO:0000259" key="5">
    <source>
        <dbReference type="PROSITE" id="PS01124"/>
    </source>
</evidence>
<comment type="caution">
    <text evidence="6">The sequence shown here is derived from an EMBL/GenBank/DDBJ whole genome shotgun (WGS) entry which is preliminary data.</text>
</comment>